<keyword evidence="3" id="KW-0547">Nucleotide-binding</keyword>
<dbReference type="Pfam" id="PF13191">
    <property type="entry name" value="AAA_16"/>
    <property type="match status" value="1"/>
</dbReference>
<evidence type="ECO:0000313" key="3">
    <source>
        <dbReference type="EMBL" id="GAA1753794.1"/>
    </source>
</evidence>
<feature type="domain" description="Orc1-like AAA ATPase" evidence="2">
    <location>
        <begin position="15"/>
        <end position="189"/>
    </location>
</feature>
<dbReference type="Proteomes" id="UP001501057">
    <property type="component" value="Unassembled WGS sequence"/>
</dbReference>
<feature type="region of interest" description="Disordered" evidence="1">
    <location>
        <begin position="389"/>
        <end position="430"/>
    </location>
</feature>
<gene>
    <name evidence="3" type="ORF">GCM10009710_36680</name>
</gene>
<protein>
    <submittedName>
        <fullName evidence="3">ATP-binding protein</fullName>
    </submittedName>
</protein>
<dbReference type="PANTHER" id="PTHR34301">
    <property type="entry name" value="DNA-BINDING PROTEIN-RELATED"/>
    <property type="match status" value="1"/>
</dbReference>
<sequence>MDLQPYTPGALPRYLAGREAEMRRVRRLLAPTAAYGEMAGPPTVFHAVRGLGKTSLLRHAQREAEAQGFVTAWVACTKGTPYLPDLDAAVRRGIARTDLGEPEGTWANRKRTLGAELGLPGLKLSAQLEAEQSAADEASGVVDTVQQYLHEAANRVRDAGGAGLVVFIDEWHAGRETDTGILLNAVQSLGGRPEENPLAVVGAGLPSVVGTLTKAATFAERSTWVPLQTLDPDPSRELLLEPAAELGVSWDPVAVDVVASQAGGNPYFLQLIAANAWEAADPERGDTITEAHVEAGLVGVRAQVVEMYEARWQAAAPAERKFLVAMAATGEPVVARGDVATAMGVSSDNLSVPRERLIDKGIIEEAGRGRLRFTLPGFGDYVAEQADQGRDLREAAFPRKPRRGPGPAIGGTDQQRPITRSSQRPPELGR</sequence>
<organism evidence="3 4">
    <name type="scientific">Aeromicrobium alkaliterrae</name>
    <dbReference type="NCBI Taxonomy" id="302168"/>
    <lineage>
        <taxon>Bacteria</taxon>
        <taxon>Bacillati</taxon>
        <taxon>Actinomycetota</taxon>
        <taxon>Actinomycetes</taxon>
        <taxon>Propionibacteriales</taxon>
        <taxon>Nocardioidaceae</taxon>
        <taxon>Aeromicrobium</taxon>
    </lineage>
</organism>
<dbReference type="EMBL" id="BAAAME010000011">
    <property type="protein sequence ID" value="GAA1753794.1"/>
    <property type="molecule type" value="Genomic_DNA"/>
</dbReference>
<keyword evidence="3" id="KW-0067">ATP-binding</keyword>
<reference evidence="3 4" key="1">
    <citation type="journal article" date="2019" name="Int. J. Syst. Evol. Microbiol.">
        <title>The Global Catalogue of Microorganisms (GCM) 10K type strain sequencing project: providing services to taxonomists for standard genome sequencing and annotation.</title>
        <authorList>
            <consortium name="The Broad Institute Genomics Platform"/>
            <consortium name="The Broad Institute Genome Sequencing Center for Infectious Disease"/>
            <person name="Wu L."/>
            <person name="Ma J."/>
        </authorList>
    </citation>
    <scope>NUCLEOTIDE SEQUENCE [LARGE SCALE GENOMIC DNA]</scope>
    <source>
        <strain evidence="3 4">JCM 13518</strain>
    </source>
</reference>
<evidence type="ECO:0000256" key="1">
    <source>
        <dbReference type="SAM" id="MobiDB-lite"/>
    </source>
</evidence>
<dbReference type="InterPro" id="IPR027417">
    <property type="entry name" value="P-loop_NTPase"/>
</dbReference>
<dbReference type="InterPro" id="IPR041664">
    <property type="entry name" value="AAA_16"/>
</dbReference>
<dbReference type="GO" id="GO:0005524">
    <property type="term" value="F:ATP binding"/>
    <property type="evidence" value="ECO:0007669"/>
    <property type="project" value="UniProtKB-KW"/>
</dbReference>
<feature type="compositionally biased region" description="Polar residues" evidence="1">
    <location>
        <begin position="412"/>
        <end position="424"/>
    </location>
</feature>
<comment type="caution">
    <text evidence="3">The sequence shown here is derived from an EMBL/GenBank/DDBJ whole genome shotgun (WGS) entry which is preliminary data.</text>
</comment>
<dbReference type="SUPFAM" id="SSF52540">
    <property type="entry name" value="P-loop containing nucleoside triphosphate hydrolases"/>
    <property type="match status" value="1"/>
</dbReference>
<dbReference type="PANTHER" id="PTHR34301:SF8">
    <property type="entry name" value="ATPASE DOMAIN-CONTAINING PROTEIN"/>
    <property type="match status" value="1"/>
</dbReference>
<evidence type="ECO:0000259" key="2">
    <source>
        <dbReference type="Pfam" id="PF13191"/>
    </source>
</evidence>
<accession>A0ABN2KDQ4</accession>
<dbReference type="Gene3D" id="3.40.50.300">
    <property type="entry name" value="P-loop containing nucleotide triphosphate hydrolases"/>
    <property type="match status" value="1"/>
</dbReference>
<keyword evidence="4" id="KW-1185">Reference proteome</keyword>
<evidence type="ECO:0000313" key="4">
    <source>
        <dbReference type="Proteomes" id="UP001501057"/>
    </source>
</evidence>
<proteinExistence type="predicted"/>
<name>A0ABN2KDQ4_9ACTN</name>